<dbReference type="Proteomes" id="UP001302120">
    <property type="component" value="Unassembled WGS sequence"/>
</dbReference>
<reference evidence="2 3" key="1">
    <citation type="submission" date="2023-12" db="EMBL/GenBank/DDBJ databases">
        <title>Baltic Sea Cyanobacteria.</title>
        <authorList>
            <person name="Delbaje E."/>
            <person name="Fewer D.P."/>
            <person name="Shishido T.K."/>
        </authorList>
    </citation>
    <scope>NUCLEOTIDE SEQUENCE [LARGE SCALE GENOMIC DNA]</scope>
    <source>
        <strain evidence="2 3">UHCC-0300</strain>
    </source>
</reference>
<dbReference type="InterPro" id="IPR016071">
    <property type="entry name" value="Staphylococal_nuclease_OB-fold"/>
</dbReference>
<keyword evidence="3" id="KW-1185">Reference proteome</keyword>
<evidence type="ECO:0000259" key="1">
    <source>
        <dbReference type="PROSITE" id="PS50830"/>
    </source>
</evidence>
<dbReference type="Gene3D" id="2.40.50.90">
    <property type="match status" value="1"/>
</dbReference>
<dbReference type="RefSeq" id="WP_323197726.1">
    <property type="nucleotide sequence ID" value="NZ_JAYGHG010000043.1"/>
</dbReference>
<gene>
    <name evidence="2" type="ORF">VB620_19055</name>
</gene>
<dbReference type="SMART" id="SM00318">
    <property type="entry name" value="SNc"/>
    <property type="match status" value="1"/>
</dbReference>
<accession>A0ABU5UIY4</accession>
<feature type="domain" description="TNase-like" evidence="1">
    <location>
        <begin position="1"/>
        <end position="93"/>
    </location>
</feature>
<evidence type="ECO:0000313" key="3">
    <source>
        <dbReference type="Proteomes" id="UP001302120"/>
    </source>
</evidence>
<protein>
    <submittedName>
        <fullName evidence="2">PsbP-related protein</fullName>
    </submittedName>
</protein>
<evidence type="ECO:0000313" key="2">
    <source>
        <dbReference type="EMBL" id="MEA5583429.1"/>
    </source>
</evidence>
<dbReference type="EMBL" id="JAYGHG010000043">
    <property type="protein sequence ID" value="MEA5583429.1"/>
    <property type="molecule type" value="Genomic_DNA"/>
</dbReference>
<dbReference type="PROSITE" id="PS50830">
    <property type="entry name" value="TNASE_3"/>
    <property type="match status" value="1"/>
</dbReference>
<sequence length="268" mass="30133">MTNVDDGDSLTIRKTTGQEMKISLCGINAPELDQPQGKQSRDALRSLIESYNNQVMVSPIGKERDGRTLAEVFITVPGGKKFLNEEQIYSGNAYLQKEDAGKCPNESALINASKRNTNTATKFKTYVEKDTYSISHPSSWIVQRSSRELVIFSSQKLTGSSEELPLNLIKTDIKIEPTNFEEKINRLNSASEINLGNERRIKEEKLNIGGIEAYRVWGGIDQEINSVLTLFKNNNETISVHTFININNTSALPIIYETHNSFMLLKRN</sequence>
<organism evidence="2 3">
    <name type="scientific">Nodularia harveyana UHCC-0300</name>
    <dbReference type="NCBI Taxonomy" id="2974287"/>
    <lineage>
        <taxon>Bacteria</taxon>
        <taxon>Bacillati</taxon>
        <taxon>Cyanobacteriota</taxon>
        <taxon>Cyanophyceae</taxon>
        <taxon>Nostocales</taxon>
        <taxon>Nodulariaceae</taxon>
        <taxon>Nodularia</taxon>
    </lineage>
</organism>
<dbReference type="InterPro" id="IPR035437">
    <property type="entry name" value="SNase_OB-fold_sf"/>
</dbReference>
<dbReference type="Pfam" id="PF00565">
    <property type="entry name" value="SNase"/>
    <property type="match status" value="1"/>
</dbReference>
<proteinExistence type="predicted"/>
<dbReference type="SUPFAM" id="SSF50199">
    <property type="entry name" value="Staphylococcal nuclease"/>
    <property type="match status" value="1"/>
</dbReference>
<comment type="caution">
    <text evidence="2">The sequence shown here is derived from an EMBL/GenBank/DDBJ whole genome shotgun (WGS) entry which is preliminary data.</text>
</comment>
<name>A0ABU5UIY4_9CYAN</name>